<evidence type="ECO:0000256" key="1">
    <source>
        <dbReference type="SAM" id="MobiDB-lite"/>
    </source>
</evidence>
<organism evidence="3 4">
    <name type="scientific">Sporisorium reilianum (strain SRZ2)</name>
    <name type="common">Maize head smut fungus</name>
    <dbReference type="NCBI Taxonomy" id="999809"/>
    <lineage>
        <taxon>Eukaryota</taxon>
        <taxon>Fungi</taxon>
        <taxon>Dikarya</taxon>
        <taxon>Basidiomycota</taxon>
        <taxon>Ustilaginomycotina</taxon>
        <taxon>Ustilaginomycetes</taxon>
        <taxon>Ustilaginales</taxon>
        <taxon>Ustilaginaceae</taxon>
        <taxon>Sporisorium</taxon>
    </lineage>
</organism>
<feature type="region of interest" description="Disordered" evidence="1">
    <location>
        <begin position="97"/>
        <end position="137"/>
    </location>
</feature>
<dbReference type="Proteomes" id="UP000008867">
    <property type="component" value="Chromosome 21"/>
</dbReference>
<keyword evidence="2" id="KW-0732">Signal</keyword>
<gene>
    <name evidence="3" type="ORF">sr16690</name>
</gene>
<sequence length="169" mass="16086">MTRISTTTLLGFCLVLAALCANPALAQQGAPPYTTNNAQSACVQFGSCSTAGGNGVITATQNAPVTKPAGTPALATYTTLNSVYLSSLAAAGASAAYSGGPRSSATPLTRTVGGSGSGSGSGSSARTSSTSSMGTMGSSNGASAMSLNGAVLQLLALSSAAVVGAALLL</sequence>
<evidence type="ECO:0000256" key="2">
    <source>
        <dbReference type="SAM" id="SignalP"/>
    </source>
</evidence>
<feature type="signal peptide" evidence="2">
    <location>
        <begin position="1"/>
        <end position="26"/>
    </location>
</feature>
<protein>
    <submittedName>
        <fullName evidence="3">Uncharacterized protein</fullName>
    </submittedName>
</protein>
<dbReference type="OrthoDB" id="2556658at2759"/>
<evidence type="ECO:0000313" key="4">
    <source>
        <dbReference type="Proteomes" id="UP000008867"/>
    </source>
</evidence>
<dbReference type="EMBL" id="FQ311443">
    <property type="protein sequence ID" value="CBQ71342.1"/>
    <property type="molecule type" value="Genomic_DNA"/>
</dbReference>
<accession>E6ZVM4</accession>
<dbReference type="VEuPathDB" id="FungiDB:sr16690"/>
<evidence type="ECO:0000313" key="3">
    <source>
        <dbReference type="EMBL" id="CBQ71342.1"/>
    </source>
</evidence>
<reference evidence="3 4" key="1">
    <citation type="journal article" date="2010" name="Science">
        <title>Pathogenicity determinants in smut fungi revealed by genome comparison.</title>
        <authorList>
            <person name="Schirawski J."/>
            <person name="Mannhaupt G."/>
            <person name="Muench K."/>
            <person name="Brefort T."/>
            <person name="Schipper K."/>
            <person name="Doehlemann G."/>
            <person name="Di Stasio M."/>
            <person name="Roessel N."/>
            <person name="Mendoza-Mendoza A."/>
            <person name="Pester D."/>
            <person name="Mueller O."/>
            <person name="Winterberg B."/>
            <person name="Meyer E."/>
            <person name="Ghareeb H."/>
            <person name="Wollenberg T."/>
            <person name="Muensterkoetter M."/>
            <person name="Wong P."/>
            <person name="Walter M."/>
            <person name="Stukenbrock E."/>
            <person name="Gueldener U."/>
            <person name="Kahmann R."/>
        </authorList>
    </citation>
    <scope>NUCLEOTIDE SEQUENCE [LARGE SCALE GENOMIC DNA]</scope>
    <source>
        <strain evidence="4">SRZ2</strain>
    </source>
</reference>
<dbReference type="HOGENOM" id="CLU_1511716_0_0_1"/>
<proteinExistence type="predicted"/>
<dbReference type="AlphaFoldDB" id="E6ZVM4"/>
<feature type="chain" id="PRO_5003216942" evidence="2">
    <location>
        <begin position="27"/>
        <end position="169"/>
    </location>
</feature>
<dbReference type="eggNOG" id="ENOG502R3ZH">
    <property type="taxonomic scope" value="Eukaryota"/>
</dbReference>
<name>E6ZVM4_SPORE</name>
<feature type="compositionally biased region" description="Low complexity" evidence="1">
    <location>
        <begin position="122"/>
        <end position="137"/>
    </location>
</feature>
<keyword evidence="4" id="KW-1185">Reference proteome</keyword>